<evidence type="ECO:0008006" key="3">
    <source>
        <dbReference type="Google" id="ProtNLM"/>
    </source>
</evidence>
<proteinExistence type="predicted"/>
<reference evidence="1 2" key="1">
    <citation type="journal article" date="2016" name="Sci. Rep.">
        <title>Metabolic traits of an uncultured archaeal lineage -MSBL1- from brine pools of the Red Sea.</title>
        <authorList>
            <person name="Mwirichia R."/>
            <person name="Alam I."/>
            <person name="Rashid M."/>
            <person name="Vinu M."/>
            <person name="Ba-Alawi W."/>
            <person name="Anthony Kamau A."/>
            <person name="Kamanda Ngugi D."/>
            <person name="Goker M."/>
            <person name="Klenk H.P."/>
            <person name="Bajic V."/>
            <person name="Stingl U."/>
        </authorList>
    </citation>
    <scope>NUCLEOTIDE SEQUENCE [LARGE SCALE GENOMIC DNA]</scope>
    <source>
        <strain evidence="1">SCGC-AAA259A05</strain>
    </source>
</reference>
<protein>
    <recommendedName>
        <fullName evidence="3">DNA-directed RNA polymerase M/15kDa subunit domain-containing protein</fullName>
    </recommendedName>
</protein>
<comment type="caution">
    <text evidence="1">The sequence shown here is derived from an EMBL/GenBank/DDBJ whole genome shotgun (WGS) entry which is preliminary data.</text>
</comment>
<evidence type="ECO:0000313" key="1">
    <source>
        <dbReference type="EMBL" id="KXA90138.1"/>
    </source>
</evidence>
<sequence length="75" mass="8999">MLMPQEKGKHTWLVCPDCGHYRKLKKEEDYKISNQKKEKGKNKVAVIEKEKKQKIKQPEYDIDTDAYSEMYEEGY</sequence>
<dbReference type="Proteomes" id="UP000070163">
    <property type="component" value="Unassembled WGS sequence"/>
</dbReference>
<accession>A0A133U7I4</accession>
<keyword evidence="2" id="KW-1185">Reference proteome</keyword>
<evidence type="ECO:0000313" key="2">
    <source>
        <dbReference type="Proteomes" id="UP000070163"/>
    </source>
</evidence>
<gene>
    <name evidence="1" type="ORF">AKJ57_04445</name>
</gene>
<dbReference type="AlphaFoldDB" id="A0A133U7I4"/>
<name>A0A133U7I4_9EURY</name>
<organism evidence="1 2">
    <name type="scientific">candidate division MSBL1 archaeon SCGC-AAA259A05</name>
    <dbReference type="NCBI Taxonomy" id="1698259"/>
    <lineage>
        <taxon>Archaea</taxon>
        <taxon>Methanobacteriati</taxon>
        <taxon>Methanobacteriota</taxon>
        <taxon>candidate division MSBL1</taxon>
    </lineage>
</organism>
<dbReference type="EMBL" id="LHXJ01000054">
    <property type="protein sequence ID" value="KXA90138.1"/>
    <property type="molecule type" value="Genomic_DNA"/>
</dbReference>